<organism evidence="6 7">
    <name type="scientific">Actinocatenispora sera</name>
    <dbReference type="NCBI Taxonomy" id="390989"/>
    <lineage>
        <taxon>Bacteria</taxon>
        <taxon>Bacillati</taxon>
        <taxon>Actinomycetota</taxon>
        <taxon>Actinomycetes</taxon>
        <taxon>Micromonosporales</taxon>
        <taxon>Micromonosporaceae</taxon>
        <taxon>Actinocatenispora</taxon>
    </lineage>
</organism>
<dbReference type="Pfam" id="PF00440">
    <property type="entry name" value="TetR_N"/>
    <property type="match status" value="1"/>
</dbReference>
<feature type="domain" description="HTH tetR-type" evidence="5">
    <location>
        <begin position="14"/>
        <end position="73"/>
    </location>
</feature>
<proteinExistence type="predicted"/>
<keyword evidence="7" id="KW-1185">Reference proteome</keyword>
<keyword evidence="2 4" id="KW-0238">DNA-binding</keyword>
<evidence type="ECO:0000313" key="6">
    <source>
        <dbReference type="EMBL" id="BCJ30688.1"/>
    </source>
</evidence>
<dbReference type="AlphaFoldDB" id="A0A810L9E8"/>
<dbReference type="OrthoDB" id="3210322at2"/>
<gene>
    <name evidence="6" type="ORF">Asera_47960</name>
</gene>
<dbReference type="SUPFAM" id="SSF48498">
    <property type="entry name" value="Tetracyclin repressor-like, C-terminal domain"/>
    <property type="match status" value="1"/>
</dbReference>
<evidence type="ECO:0000256" key="1">
    <source>
        <dbReference type="ARBA" id="ARBA00023015"/>
    </source>
</evidence>
<reference evidence="6" key="1">
    <citation type="submission" date="2020-08" db="EMBL/GenBank/DDBJ databases">
        <title>Whole genome shotgun sequence of Actinocatenispora sera NBRC 101916.</title>
        <authorList>
            <person name="Komaki H."/>
            <person name="Tamura T."/>
        </authorList>
    </citation>
    <scope>NUCLEOTIDE SEQUENCE</scope>
    <source>
        <strain evidence="6">NBRC 101916</strain>
    </source>
</reference>
<dbReference type="InterPro" id="IPR036271">
    <property type="entry name" value="Tet_transcr_reg_TetR-rel_C_sf"/>
</dbReference>
<keyword evidence="3" id="KW-0804">Transcription</keyword>
<dbReference type="InterPro" id="IPR001647">
    <property type="entry name" value="HTH_TetR"/>
</dbReference>
<dbReference type="RefSeq" id="WP_030447441.1">
    <property type="nucleotide sequence ID" value="NZ_AP023354.1"/>
</dbReference>
<dbReference type="GO" id="GO:0003677">
    <property type="term" value="F:DNA binding"/>
    <property type="evidence" value="ECO:0007669"/>
    <property type="project" value="UniProtKB-UniRule"/>
</dbReference>
<dbReference type="SUPFAM" id="SSF46689">
    <property type="entry name" value="Homeodomain-like"/>
    <property type="match status" value="1"/>
</dbReference>
<dbReference type="KEGG" id="aser:Asera_47960"/>
<name>A0A810L9E8_9ACTN</name>
<protein>
    <submittedName>
        <fullName evidence="6">TetR family transcriptional regulator</fullName>
    </submittedName>
</protein>
<evidence type="ECO:0000256" key="4">
    <source>
        <dbReference type="PROSITE-ProRule" id="PRU00335"/>
    </source>
</evidence>
<dbReference type="EMBL" id="AP023354">
    <property type="protein sequence ID" value="BCJ30688.1"/>
    <property type="molecule type" value="Genomic_DNA"/>
</dbReference>
<keyword evidence="1" id="KW-0805">Transcription regulation</keyword>
<dbReference type="InterPro" id="IPR009057">
    <property type="entry name" value="Homeodomain-like_sf"/>
</dbReference>
<evidence type="ECO:0000259" key="5">
    <source>
        <dbReference type="PROSITE" id="PS50977"/>
    </source>
</evidence>
<dbReference type="Pfam" id="PF13305">
    <property type="entry name" value="TetR_C_33"/>
    <property type="match status" value="1"/>
</dbReference>
<dbReference type="PRINTS" id="PR00455">
    <property type="entry name" value="HTHTETR"/>
</dbReference>
<evidence type="ECO:0000313" key="7">
    <source>
        <dbReference type="Proteomes" id="UP000680750"/>
    </source>
</evidence>
<dbReference type="InterPro" id="IPR025996">
    <property type="entry name" value="MT1864/Rv1816-like_C"/>
</dbReference>
<accession>A0A810L9E8</accession>
<feature type="DNA-binding region" description="H-T-H motif" evidence="4">
    <location>
        <begin position="36"/>
        <end position="55"/>
    </location>
</feature>
<evidence type="ECO:0000256" key="3">
    <source>
        <dbReference type="ARBA" id="ARBA00023163"/>
    </source>
</evidence>
<evidence type="ECO:0000256" key="2">
    <source>
        <dbReference type="ARBA" id="ARBA00023125"/>
    </source>
</evidence>
<dbReference type="Proteomes" id="UP000680750">
    <property type="component" value="Chromosome"/>
</dbReference>
<dbReference type="Gene3D" id="1.10.357.10">
    <property type="entry name" value="Tetracycline Repressor, domain 2"/>
    <property type="match status" value="1"/>
</dbReference>
<dbReference type="PROSITE" id="PS50977">
    <property type="entry name" value="HTH_TETR_2"/>
    <property type="match status" value="1"/>
</dbReference>
<sequence>MVERGTSIRARVRAELTEEIKKAARAQLAVEGANLSLRAIARELGMASSALYRYFGSRDDLLTALIIDAYNGLGEAAETADAQYRRRSDFAGRWLAVARALRGWALAAPSEYALVLGSPVPGYRAPLDTTAPASRTPYVLVGIVGEARDAGRLAPVTEPPLPAPLRSELADVARRVETDLDEHLLARTLLAWSQLYGAISFELFGQLNSLIDRRAEWFDFQARSMAGQIGLS</sequence>